<feature type="transmembrane region" description="Helical" evidence="1">
    <location>
        <begin position="221"/>
        <end position="241"/>
    </location>
</feature>
<evidence type="ECO:0000313" key="5">
    <source>
        <dbReference type="Proteomes" id="UP001208692"/>
    </source>
</evidence>
<reference evidence="2 5" key="1">
    <citation type="submission" date="2021-11" db="EMBL/GenBank/DDBJ databases">
        <title>Draft genome sequence of Capnocytophaga sp. strain KC07075 isolated from cat oral cavity.</title>
        <authorList>
            <person name="Suzuki M."/>
            <person name="Imaoka K."/>
            <person name="Kimura M."/>
            <person name="Morikawa S."/>
            <person name="Maeda K."/>
        </authorList>
    </citation>
    <scope>NUCLEOTIDE SEQUENCE</scope>
    <source>
        <strain evidence="2">KC07075</strain>
        <strain evidence="3 5">KC07079</strain>
    </source>
</reference>
<proteinExistence type="predicted"/>
<name>A0AAV5AS56_9FLAO</name>
<feature type="transmembrane region" description="Helical" evidence="1">
    <location>
        <begin position="12"/>
        <end position="30"/>
    </location>
</feature>
<feature type="transmembrane region" description="Helical" evidence="1">
    <location>
        <begin position="148"/>
        <end position="169"/>
    </location>
</feature>
<sequence>MKTSWQKILPHFGVIILFIAIALAFFSPVLEGKKMLQSDIVQYTGMAKERNDFRVTRESYWTNSAFGGMPTYQLGAEYPHNYIKSLDKTIRFLPRPADYLFLYFVGFYVLLLVLGVNYRYAFLGALAYGFSTYLIIILQVGHNAKAHAIGYFAFVLSAILLTLRGKYLWGFLLTTIALALEINANHFQMTYYLLFLVLGIGVVYLVRAIREKKILSFVKSIGVLFGALFFSLLLNATSLLATNEYAQFSTRSKSELTFTPEGLSKANQNGLSKEYITEYSYGIFESLNLIVPRLFGGSNNENIGEDSKTFEFLTMHNVSASQAKSFAENLPTYWGEQPIVAAPAYVGIVIFFLFVLGIFIVKGRTKYWLLIGAVLSLLLSWGKNFPVLTNLMIDYFPLYNKFRAVSSVQVILELCIPVLAILALYHFLTNKKNENYTKPLYYTMGIVGGILLLLYIFKGAFSFEGVNDAYYSQMYGDELVQVIVQDRKVIYTADIFRGMLLVGILAGILWAFLTKKLSEKWVFPLLIVLVLWDMVGVAKRYVSNDSFVAPSQAERPFELSPQEEKIRQDTGNYRVFTTHEGLNGARTSYFFHSIGGYHAAKPKAIQELFDYQIYKNNWNILNMLNVKYIVQTDEQRKLQVVENQEALGNAWFVKKRIQMPSADATMKALDTLNLASVALFQTKNQTNEKSVSTYVVDSLSTIRLVSYQPDYLVYESTNSNKGFAVFSEMYYPYDWKATIDGKTTPIYRTDYALRGIEIPAGVHRVEFRFTSSVVKKGGYITLCANIALILLLIGASVQILIKKKAN</sequence>
<feature type="transmembrane region" description="Helical" evidence="1">
    <location>
        <begin position="440"/>
        <end position="457"/>
    </location>
</feature>
<feature type="transmembrane region" description="Helical" evidence="1">
    <location>
        <begin position="97"/>
        <end position="114"/>
    </location>
</feature>
<feature type="transmembrane region" description="Helical" evidence="1">
    <location>
        <begin position="339"/>
        <end position="360"/>
    </location>
</feature>
<dbReference type="EMBL" id="BQKA01000023">
    <property type="protein sequence ID" value="GJM50174.1"/>
    <property type="molecule type" value="Genomic_DNA"/>
</dbReference>
<keyword evidence="5" id="KW-1185">Reference proteome</keyword>
<dbReference type="EMBL" id="BQKB01000008">
    <property type="protein sequence ID" value="GJM52063.1"/>
    <property type="molecule type" value="Genomic_DNA"/>
</dbReference>
<dbReference type="PANTHER" id="PTHR38454:SF1">
    <property type="entry name" value="INTEGRAL MEMBRANE PROTEIN"/>
    <property type="match status" value="1"/>
</dbReference>
<feature type="transmembrane region" description="Helical" evidence="1">
    <location>
        <begin position="408"/>
        <end position="428"/>
    </location>
</feature>
<feature type="transmembrane region" description="Helical" evidence="1">
    <location>
        <begin position="367"/>
        <end position="388"/>
    </location>
</feature>
<feature type="transmembrane region" description="Helical" evidence="1">
    <location>
        <begin position="189"/>
        <end position="209"/>
    </location>
</feature>
<keyword evidence="1" id="KW-0472">Membrane</keyword>
<protein>
    <submittedName>
        <fullName evidence="2">Membrane protein</fullName>
    </submittedName>
</protein>
<dbReference type="AlphaFoldDB" id="A0AAV5AS56"/>
<accession>A0AAV5AS56</accession>
<dbReference type="Pfam" id="PF09586">
    <property type="entry name" value="YfhO"/>
    <property type="match status" value="1"/>
</dbReference>
<keyword evidence="1" id="KW-1133">Transmembrane helix</keyword>
<evidence type="ECO:0000313" key="3">
    <source>
        <dbReference type="EMBL" id="GJM52063.1"/>
    </source>
</evidence>
<gene>
    <name evidence="2" type="ORF">RCZ15_11480</name>
    <name evidence="3" type="ORF">RCZ16_03810</name>
</gene>
<feature type="transmembrane region" description="Helical" evidence="1">
    <location>
        <begin position="521"/>
        <end position="542"/>
    </location>
</feature>
<keyword evidence="1" id="KW-0812">Transmembrane</keyword>
<feature type="transmembrane region" description="Helical" evidence="1">
    <location>
        <begin position="495"/>
        <end position="514"/>
    </location>
</feature>
<dbReference type="RefSeq" id="WP_264846598.1">
    <property type="nucleotide sequence ID" value="NZ_BPMA01000023.1"/>
</dbReference>
<feature type="transmembrane region" description="Helical" evidence="1">
    <location>
        <begin position="120"/>
        <end position="141"/>
    </location>
</feature>
<comment type="caution">
    <text evidence="2">The sequence shown here is derived from an EMBL/GenBank/DDBJ whole genome shotgun (WGS) entry which is preliminary data.</text>
</comment>
<dbReference type="Proteomes" id="UP001208692">
    <property type="component" value="Unassembled WGS sequence"/>
</dbReference>
<dbReference type="PANTHER" id="PTHR38454">
    <property type="entry name" value="INTEGRAL MEMBRANE PROTEIN-RELATED"/>
    <property type="match status" value="1"/>
</dbReference>
<evidence type="ECO:0000256" key="1">
    <source>
        <dbReference type="SAM" id="Phobius"/>
    </source>
</evidence>
<organism evidence="2 4">
    <name type="scientific">Capnocytophaga catalasegens</name>
    <dbReference type="NCBI Taxonomy" id="1004260"/>
    <lineage>
        <taxon>Bacteria</taxon>
        <taxon>Pseudomonadati</taxon>
        <taxon>Bacteroidota</taxon>
        <taxon>Flavobacteriia</taxon>
        <taxon>Flavobacteriales</taxon>
        <taxon>Flavobacteriaceae</taxon>
        <taxon>Capnocytophaga</taxon>
    </lineage>
</organism>
<dbReference type="Proteomes" id="UP001207736">
    <property type="component" value="Unassembled WGS sequence"/>
</dbReference>
<feature type="transmembrane region" description="Helical" evidence="1">
    <location>
        <begin position="778"/>
        <end position="801"/>
    </location>
</feature>
<evidence type="ECO:0000313" key="4">
    <source>
        <dbReference type="Proteomes" id="UP001207736"/>
    </source>
</evidence>
<evidence type="ECO:0000313" key="2">
    <source>
        <dbReference type="EMBL" id="GJM50174.1"/>
    </source>
</evidence>
<dbReference type="InterPro" id="IPR018580">
    <property type="entry name" value="Uncharacterised_YfhO"/>
</dbReference>